<protein>
    <recommendedName>
        <fullName evidence="2">Xylose isomerase-like TIM barrel domain-containing protein</fullName>
    </recommendedName>
</protein>
<dbReference type="EMBL" id="UINC01083197">
    <property type="protein sequence ID" value="SVC28671.1"/>
    <property type="molecule type" value="Genomic_DNA"/>
</dbReference>
<dbReference type="InterPro" id="IPR036237">
    <property type="entry name" value="Xyl_isomerase-like_sf"/>
</dbReference>
<proteinExistence type="predicted"/>
<name>A0A382L1A9_9ZZZZ</name>
<evidence type="ECO:0008006" key="2">
    <source>
        <dbReference type="Google" id="ProtNLM"/>
    </source>
</evidence>
<reference evidence="1" key="1">
    <citation type="submission" date="2018-05" db="EMBL/GenBank/DDBJ databases">
        <authorList>
            <person name="Lanie J.A."/>
            <person name="Ng W.-L."/>
            <person name="Kazmierczak K.M."/>
            <person name="Andrzejewski T.M."/>
            <person name="Davidsen T.M."/>
            <person name="Wayne K.J."/>
            <person name="Tettelin H."/>
            <person name="Glass J.I."/>
            <person name="Rusch D."/>
            <person name="Podicherti R."/>
            <person name="Tsui H.-C.T."/>
            <person name="Winkler M.E."/>
        </authorList>
    </citation>
    <scope>NUCLEOTIDE SEQUENCE</scope>
</reference>
<accession>A0A382L1A9</accession>
<dbReference type="SUPFAM" id="SSF51658">
    <property type="entry name" value="Xylose isomerase-like"/>
    <property type="match status" value="1"/>
</dbReference>
<dbReference type="AlphaFoldDB" id="A0A382L1A9"/>
<sequence>MKTIKGPAIFLAQFAGDEPPFNTLDNIAKWAADLGFKGVQIPSWDSRLFDLEK</sequence>
<organism evidence="1">
    <name type="scientific">marine metagenome</name>
    <dbReference type="NCBI Taxonomy" id="408172"/>
    <lineage>
        <taxon>unclassified sequences</taxon>
        <taxon>metagenomes</taxon>
        <taxon>ecological metagenomes</taxon>
    </lineage>
</organism>
<gene>
    <name evidence="1" type="ORF">METZ01_LOCUS281525</name>
</gene>
<feature type="non-terminal residue" evidence="1">
    <location>
        <position position="53"/>
    </location>
</feature>
<evidence type="ECO:0000313" key="1">
    <source>
        <dbReference type="EMBL" id="SVC28671.1"/>
    </source>
</evidence>